<sequence>MTVDSRIPQVQPTSNSTLAHKEFPKTYSKSIINEQQPVLEKQEKIKRMNNTEEEILDKTNISFDELISKFFEHLGTKKELKLDEIPTDLLINYLKSYISNEKDWSKYAFANLNKPYTRNGIEDISINANLLILVWSPHNGSYIHDHANAHCIMKILKGTLTEHLYEMPLESSDKNNTQYSEEIISPDGSVKKYYNHHELKPYNTRDLKENEVAYIHDKIGLHRIRNNTDEPAISLHLYTPPYAKLNGCNYYESKTGIRHHIDMSKLFSWKGEVIHKNDSSSC</sequence>
<evidence type="ECO:0000313" key="1">
    <source>
        <dbReference type="EMBL" id="GME88222.1"/>
    </source>
</evidence>
<proteinExistence type="predicted"/>
<protein>
    <submittedName>
        <fullName evidence="1">Unnamed protein product</fullName>
    </submittedName>
</protein>
<name>A0ACB5TGK5_CANBO</name>
<dbReference type="EMBL" id="BSXV01000240">
    <property type="protein sequence ID" value="GME88222.1"/>
    <property type="molecule type" value="Genomic_DNA"/>
</dbReference>
<keyword evidence="2" id="KW-1185">Reference proteome</keyword>
<evidence type="ECO:0000313" key="2">
    <source>
        <dbReference type="Proteomes" id="UP001165101"/>
    </source>
</evidence>
<reference evidence="1" key="1">
    <citation type="submission" date="2023-04" db="EMBL/GenBank/DDBJ databases">
        <title>Candida boidinii NBRC 1967.</title>
        <authorList>
            <person name="Ichikawa N."/>
            <person name="Sato H."/>
            <person name="Tonouchi N."/>
        </authorList>
    </citation>
    <scope>NUCLEOTIDE SEQUENCE</scope>
    <source>
        <strain evidence="1">NBRC 1967</strain>
    </source>
</reference>
<organism evidence="1 2">
    <name type="scientific">Candida boidinii</name>
    <name type="common">Yeast</name>
    <dbReference type="NCBI Taxonomy" id="5477"/>
    <lineage>
        <taxon>Eukaryota</taxon>
        <taxon>Fungi</taxon>
        <taxon>Dikarya</taxon>
        <taxon>Ascomycota</taxon>
        <taxon>Saccharomycotina</taxon>
        <taxon>Pichiomycetes</taxon>
        <taxon>Pichiales</taxon>
        <taxon>Pichiaceae</taxon>
        <taxon>Ogataea</taxon>
        <taxon>Ogataea/Candida clade</taxon>
    </lineage>
</organism>
<comment type="caution">
    <text evidence="1">The sequence shown here is derived from an EMBL/GenBank/DDBJ whole genome shotgun (WGS) entry which is preliminary data.</text>
</comment>
<dbReference type="Proteomes" id="UP001165101">
    <property type="component" value="Unassembled WGS sequence"/>
</dbReference>
<accession>A0ACB5TGK5</accession>
<gene>
    <name evidence="1" type="ORF">Cboi01_000078400</name>
</gene>